<dbReference type="VEuPathDB" id="FungiDB:MELLADRAFT_103917"/>
<dbReference type="OrthoDB" id="10416534at2759"/>
<proteinExistence type="predicted"/>
<dbReference type="AlphaFoldDB" id="F4RCZ6"/>
<feature type="compositionally biased region" description="Basic and acidic residues" evidence="1">
    <location>
        <begin position="7"/>
        <end position="29"/>
    </location>
</feature>
<keyword evidence="3" id="KW-1185">Reference proteome</keyword>
<dbReference type="EMBL" id="GL883096">
    <property type="protein sequence ID" value="EGG09810.1"/>
    <property type="molecule type" value="Genomic_DNA"/>
</dbReference>
<accession>F4RCZ6</accession>
<dbReference type="GeneID" id="18922106"/>
<sequence length="204" mass="22794">MNSDGLMKSDDLNDTKIDPIPGDEKDIKKFIGPPTPCFQRKLKFLSPSTKVADVHSAEKEGRTLKNRRISTLMLPDIPRKHVPKGTSSRVSEAATGTLIRTPYTECKNPAIWLSSSRWAFLPKSQSELDKGYTCPEGVRITLGEDIAKLKNRQINVLTNSDLLEFHEYLNELAARKAKSAQSKISGSSSLTGAKKYWNRMRSKS</sequence>
<evidence type="ECO:0000313" key="3">
    <source>
        <dbReference type="Proteomes" id="UP000001072"/>
    </source>
</evidence>
<evidence type="ECO:0000256" key="1">
    <source>
        <dbReference type="SAM" id="MobiDB-lite"/>
    </source>
</evidence>
<evidence type="ECO:0000313" key="2">
    <source>
        <dbReference type="EMBL" id="EGG09810.1"/>
    </source>
</evidence>
<organism evidence="3">
    <name type="scientific">Melampsora larici-populina (strain 98AG31 / pathotype 3-4-7)</name>
    <name type="common">Poplar leaf rust fungus</name>
    <dbReference type="NCBI Taxonomy" id="747676"/>
    <lineage>
        <taxon>Eukaryota</taxon>
        <taxon>Fungi</taxon>
        <taxon>Dikarya</taxon>
        <taxon>Basidiomycota</taxon>
        <taxon>Pucciniomycotina</taxon>
        <taxon>Pucciniomycetes</taxon>
        <taxon>Pucciniales</taxon>
        <taxon>Melampsoraceae</taxon>
        <taxon>Melampsora</taxon>
    </lineage>
</organism>
<dbReference type="InParanoid" id="F4RCZ6"/>
<dbReference type="HOGENOM" id="CLU_1503751_0_0_1"/>
<feature type="region of interest" description="Disordered" evidence="1">
    <location>
        <begin position="1"/>
        <end position="29"/>
    </location>
</feature>
<dbReference type="KEGG" id="mlr:MELLADRAFT_103917"/>
<dbReference type="RefSeq" id="XP_007406864.1">
    <property type="nucleotide sequence ID" value="XM_007406802.1"/>
</dbReference>
<reference evidence="3" key="1">
    <citation type="journal article" date="2011" name="Proc. Natl. Acad. Sci. U.S.A.">
        <title>Obligate biotrophy features unraveled by the genomic analysis of rust fungi.</title>
        <authorList>
            <person name="Duplessis S."/>
            <person name="Cuomo C.A."/>
            <person name="Lin Y.-C."/>
            <person name="Aerts A."/>
            <person name="Tisserant E."/>
            <person name="Veneault-Fourrey C."/>
            <person name="Joly D.L."/>
            <person name="Hacquard S."/>
            <person name="Amselem J."/>
            <person name="Cantarel B.L."/>
            <person name="Chiu R."/>
            <person name="Coutinho P.M."/>
            <person name="Feau N."/>
            <person name="Field M."/>
            <person name="Frey P."/>
            <person name="Gelhaye E."/>
            <person name="Goldberg J."/>
            <person name="Grabherr M.G."/>
            <person name="Kodira C.D."/>
            <person name="Kohler A."/>
            <person name="Kuees U."/>
            <person name="Lindquist E.A."/>
            <person name="Lucas S.M."/>
            <person name="Mago R."/>
            <person name="Mauceli E."/>
            <person name="Morin E."/>
            <person name="Murat C."/>
            <person name="Pangilinan J.L."/>
            <person name="Park R."/>
            <person name="Pearson M."/>
            <person name="Quesneville H."/>
            <person name="Rouhier N."/>
            <person name="Sakthikumar S."/>
            <person name="Salamov A.A."/>
            <person name="Schmutz J."/>
            <person name="Selles B."/>
            <person name="Shapiro H."/>
            <person name="Tanguay P."/>
            <person name="Tuskan G.A."/>
            <person name="Henrissat B."/>
            <person name="Van de Peer Y."/>
            <person name="Rouze P."/>
            <person name="Ellis J.G."/>
            <person name="Dodds P.N."/>
            <person name="Schein J.E."/>
            <person name="Zhong S."/>
            <person name="Hamelin R.C."/>
            <person name="Grigoriev I.V."/>
            <person name="Szabo L.J."/>
            <person name="Martin F."/>
        </authorList>
    </citation>
    <scope>NUCLEOTIDE SEQUENCE [LARGE SCALE GENOMIC DNA]</scope>
    <source>
        <strain evidence="3">98AG31 / pathotype 3-4-7</strain>
    </source>
</reference>
<protein>
    <submittedName>
        <fullName evidence="2">Uncharacterized protein</fullName>
    </submittedName>
</protein>
<dbReference type="Proteomes" id="UP000001072">
    <property type="component" value="Unassembled WGS sequence"/>
</dbReference>
<gene>
    <name evidence="2" type="ORF">MELLADRAFT_103917</name>
</gene>
<name>F4RCZ6_MELLP</name>